<dbReference type="GO" id="GO:0032447">
    <property type="term" value="P:protein urmylation"/>
    <property type="evidence" value="ECO:0007669"/>
    <property type="project" value="UniProtKB-UniRule"/>
</dbReference>
<name>A0A8D1VBH0_PIG</name>
<feature type="compositionally biased region" description="Basic and acidic residues" evidence="4">
    <location>
        <begin position="192"/>
        <end position="204"/>
    </location>
</feature>
<dbReference type="PANTHER" id="PTHR20882:SF14">
    <property type="entry name" value="CYTOPLASMIC TRNA 2-THIOLATION PROTEIN 2"/>
    <property type="match status" value="1"/>
</dbReference>
<dbReference type="PANTHER" id="PTHR20882">
    <property type="entry name" value="CYTOPLASMIC TRNA 2-THIOLATION PROTEIN 2"/>
    <property type="match status" value="1"/>
</dbReference>
<organism evidence="5 6">
    <name type="scientific">Sus scrofa</name>
    <name type="common">Pig</name>
    <dbReference type="NCBI Taxonomy" id="9823"/>
    <lineage>
        <taxon>Eukaryota</taxon>
        <taxon>Metazoa</taxon>
        <taxon>Chordata</taxon>
        <taxon>Craniata</taxon>
        <taxon>Vertebrata</taxon>
        <taxon>Euteleostomi</taxon>
        <taxon>Mammalia</taxon>
        <taxon>Eutheria</taxon>
        <taxon>Laurasiatheria</taxon>
        <taxon>Artiodactyla</taxon>
        <taxon>Suina</taxon>
        <taxon>Suidae</taxon>
        <taxon>Sus</taxon>
    </lineage>
</organism>
<dbReference type="Proteomes" id="UP000694723">
    <property type="component" value="Unplaced"/>
</dbReference>
<dbReference type="InterPro" id="IPR019407">
    <property type="entry name" value="CTU2"/>
</dbReference>
<dbReference type="AlphaFoldDB" id="A0A8D1VBH0"/>
<gene>
    <name evidence="3" type="primary">CTU2</name>
    <name evidence="3" type="synonym">NCS2</name>
</gene>
<keyword evidence="2 3" id="KW-0819">tRNA processing</keyword>
<comment type="similarity">
    <text evidence="3">Belongs to the CTU2/NCS2 family.</text>
</comment>
<dbReference type="Ensembl" id="ENSSSCT00060052213.1">
    <property type="protein sequence ID" value="ENSSSCP00060022211.1"/>
    <property type="gene ID" value="ENSSSCG00060038613.1"/>
</dbReference>
<evidence type="ECO:0000313" key="5">
    <source>
        <dbReference type="Ensembl" id="ENSSSCP00060022211.1"/>
    </source>
</evidence>
<comment type="subunit">
    <text evidence="3">Component of a complex at least composed of URM1, CTU2/NCS2 and CTU1/ATPBD3.</text>
</comment>
<accession>A0A8D1VBH0</accession>
<comment type="pathway">
    <text evidence="3">tRNA modification; 5-methoxycarbonylmethyl-2-thiouridine-tRNA biosynthesis.</text>
</comment>
<dbReference type="GO" id="GO:0034227">
    <property type="term" value="P:tRNA thio-modification"/>
    <property type="evidence" value="ECO:0007669"/>
    <property type="project" value="UniProtKB-UniRule"/>
</dbReference>
<evidence type="ECO:0000256" key="2">
    <source>
        <dbReference type="ARBA" id="ARBA00022694"/>
    </source>
</evidence>
<dbReference type="GO" id="GO:0000049">
    <property type="term" value="F:tRNA binding"/>
    <property type="evidence" value="ECO:0007669"/>
    <property type="project" value="InterPro"/>
</dbReference>
<dbReference type="InterPro" id="IPR014729">
    <property type="entry name" value="Rossmann-like_a/b/a_fold"/>
</dbReference>
<reference evidence="5" key="1">
    <citation type="submission" date="2025-08" db="UniProtKB">
        <authorList>
            <consortium name="Ensembl"/>
        </authorList>
    </citation>
    <scope>IDENTIFICATION</scope>
</reference>
<evidence type="ECO:0000313" key="6">
    <source>
        <dbReference type="Proteomes" id="UP000694723"/>
    </source>
</evidence>
<comment type="function">
    <text evidence="3">Plays a central role in 2-thiolation of mcm(5)S(2)U at tRNA wobble positions of tRNA(Lys), tRNA(Glu) and tRNA(Gln). May act by forming a heterodimer with CTU1/ATPBD3 that ligates sulfur from thiocarboxylated URM1 onto the uridine of tRNAs at wobble position.</text>
</comment>
<dbReference type="GO" id="GO:0002098">
    <property type="term" value="P:tRNA wobble uridine modification"/>
    <property type="evidence" value="ECO:0007669"/>
    <property type="project" value="UniProtKB-UniRule"/>
</dbReference>
<evidence type="ECO:0000256" key="3">
    <source>
        <dbReference type="HAMAP-Rule" id="MF_03054"/>
    </source>
</evidence>
<dbReference type="GO" id="GO:0016779">
    <property type="term" value="F:nucleotidyltransferase activity"/>
    <property type="evidence" value="ECO:0007669"/>
    <property type="project" value="UniProtKB-UniRule"/>
</dbReference>
<feature type="region of interest" description="Disordered" evidence="4">
    <location>
        <begin position="192"/>
        <end position="211"/>
    </location>
</feature>
<dbReference type="Gene3D" id="3.40.50.620">
    <property type="entry name" value="HUPs"/>
    <property type="match status" value="1"/>
</dbReference>
<evidence type="ECO:0000256" key="4">
    <source>
        <dbReference type="SAM" id="MobiDB-lite"/>
    </source>
</evidence>
<comment type="subcellular location">
    <subcellularLocation>
        <location evidence="3">Cytoplasm</location>
    </subcellularLocation>
</comment>
<dbReference type="GO" id="GO:0005737">
    <property type="term" value="C:cytoplasm"/>
    <property type="evidence" value="ECO:0007669"/>
    <property type="project" value="UniProtKB-SubCell"/>
</dbReference>
<dbReference type="HAMAP" id="MF_03054">
    <property type="entry name" value="CTU2"/>
    <property type="match status" value="1"/>
</dbReference>
<dbReference type="SUPFAM" id="SSF52402">
    <property type="entry name" value="Adenine nucleotide alpha hydrolases-like"/>
    <property type="match status" value="1"/>
</dbReference>
<feature type="region of interest" description="Disordered" evidence="4">
    <location>
        <begin position="1"/>
        <end position="20"/>
    </location>
</feature>
<proteinExistence type="inferred from homology"/>
<protein>
    <recommendedName>
        <fullName evidence="3">Cytoplasmic tRNA 2-thiolation protein 2</fullName>
    </recommendedName>
</protein>
<sequence>MCEVDEDYGEPSPEGLQHSRPGREQKCVKCKEGLPVVVIRAGDAFCRDCFKAFYTHKFRAVLGKNRLIFPGEKVLLAWSGGPSSSSMVWQVLEGLSRDSAKRLRFVPGVIYVDEGAACGQSAADRAKTLAEVKLVLHALGFPWHVVALEEVFGLPPSVLRHCAPEPAGTGAAYKVAVDHFLQQQCALGAEREEQLSHPCPKDPEPPAAPPTATQTEALCRLFDSVKTLTAREELLQTLRTHLMLHVARTHGYSKVMTGDSCTRLAVRLLTSLALGRGAFLAWDTAPEKASVHRLMEAFLLRLQARFPSTVSTVYRTSEKLLKAPRDGFAAGPPGPRCLLCMCALDVDTADSATAFGAQTTSHVSPTQPPVPEAGAAGGPCCCAQMGGAQGCCREAARACVIEQLCYGCRVNLKDMPSLDPLPPYILAEAQLRSQRYGPLWGGRGGGLLGVRPHRVLPPGPARSRRPGRLCWGAMRRPRWARAEPPGRQEPAVGRVSRVYK</sequence>
<evidence type="ECO:0000256" key="1">
    <source>
        <dbReference type="ARBA" id="ARBA00022490"/>
    </source>
</evidence>
<feature type="region of interest" description="Disordered" evidence="4">
    <location>
        <begin position="481"/>
        <end position="500"/>
    </location>
</feature>
<keyword evidence="1 3" id="KW-0963">Cytoplasm</keyword>
<dbReference type="UniPathway" id="UPA00988"/>
<dbReference type="Pfam" id="PF10288">
    <property type="entry name" value="CTU2"/>
    <property type="match status" value="1"/>
</dbReference>